<evidence type="ECO:0000259" key="1">
    <source>
        <dbReference type="PROSITE" id="PS50943"/>
    </source>
</evidence>
<dbReference type="InterPro" id="IPR009057">
    <property type="entry name" value="Homeodomain-like_sf"/>
</dbReference>
<dbReference type="SUPFAM" id="SSF46689">
    <property type="entry name" value="Homeodomain-like"/>
    <property type="match status" value="1"/>
</dbReference>
<feature type="domain" description="HTH cro/C1-type" evidence="1">
    <location>
        <begin position="21"/>
        <end position="44"/>
    </location>
</feature>
<dbReference type="AlphaFoldDB" id="A0A8J3MW98"/>
<dbReference type="Pfam" id="PF13592">
    <property type="entry name" value="HTH_33"/>
    <property type="match status" value="1"/>
</dbReference>
<protein>
    <recommendedName>
        <fullName evidence="1">HTH cro/C1-type domain-containing protein</fullName>
    </recommendedName>
</protein>
<evidence type="ECO:0000313" key="3">
    <source>
        <dbReference type="Proteomes" id="UP000612362"/>
    </source>
</evidence>
<dbReference type="RefSeq" id="WP_236031946.1">
    <property type="nucleotide sequence ID" value="NZ_BNJF01000011.1"/>
</dbReference>
<name>A0A8J3MW98_9CHLR</name>
<gene>
    <name evidence="2" type="ORF">KSX_93700</name>
</gene>
<dbReference type="InterPro" id="IPR036388">
    <property type="entry name" value="WH-like_DNA-bd_sf"/>
</dbReference>
<proteinExistence type="predicted"/>
<comment type="caution">
    <text evidence="2">The sequence shown here is derived from an EMBL/GenBank/DDBJ whole genome shotgun (WGS) entry which is preliminary data.</text>
</comment>
<dbReference type="InterPro" id="IPR001387">
    <property type="entry name" value="Cro/C1-type_HTH"/>
</dbReference>
<dbReference type="Pfam" id="PF13518">
    <property type="entry name" value="HTH_28"/>
    <property type="match status" value="1"/>
</dbReference>
<organism evidence="2 3">
    <name type="scientific">Ktedonospora formicarum</name>
    <dbReference type="NCBI Taxonomy" id="2778364"/>
    <lineage>
        <taxon>Bacteria</taxon>
        <taxon>Bacillati</taxon>
        <taxon>Chloroflexota</taxon>
        <taxon>Ktedonobacteria</taxon>
        <taxon>Ktedonobacterales</taxon>
        <taxon>Ktedonobacteraceae</taxon>
        <taxon>Ktedonospora</taxon>
    </lineage>
</organism>
<dbReference type="InterPro" id="IPR055247">
    <property type="entry name" value="InsJ-like_HTH"/>
</dbReference>
<accession>A0A8J3MW98</accession>
<evidence type="ECO:0000313" key="2">
    <source>
        <dbReference type="EMBL" id="GHO51207.1"/>
    </source>
</evidence>
<dbReference type="Proteomes" id="UP000612362">
    <property type="component" value="Unassembled WGS sequence"/>
</dbReference>
<dbReference type="PROSITE" id="PS50943">
    <property type="entry name" value="HTH_CROC1"/>
    <property type="match status" value="1"/>
</dbReference>
<reference evidence="2" key="1">
    <citation type="submission" date="2020-10" db="EMBL/GenBank/DDBJ databases">
        <title>Taxonomic study of unclassified bacteria belonging to the class Ktedonobacteria.</title>
        <authorList>
            <person name="Yabe S."/>
            <person name="Wang C.M."/>
            <person name="Zheng Y."/>
            <person name="Sakai Y."/>
            <person name="Cavaletti L."/>
            <person name="Monciardini P."/>
            <person name="Donadio S."/>
        </authorList>
    </citation>
    <scope>NUCLEOTIDE SEQUENCE</scope>
    <source>
        <strain evidence="2">SOSP1-1</strain>
    </source>
</reference>
<sequence>MGAPKKADWREERRKRAWELKQAGWKQKEIAEALGVTEGAVSQWMKRGREGGEEALKAKPANGATPRLRADQQARIPHVLAKGAPAYGFCGEVWNSRRLAVAIKQEFGVSYHPDHCGYLVRKLGYSLQKPVERATQRNEQAIEYWKTHHWPMLKKKPSRNSGR</sequence>
<dbReference type="InterPro" id="IPR025959">
    <property type="entry name" value="Winged_HTH_dom"/>
</dbReference>
<dbReference type="EMBL" id="BNJF01000011">
    <property type="protein sequence ID" value="GHO51207.1"/>
    <property type="molecule type" value="Genomic_DNA"/>
</dbReference>
<dbReference type="Gene3D" id="1.10.10.10">
    <property type="entry name" value="Winged helix-like DNA-binding domain superfamily/Winged helix DNA-binding domain"/>
    <property type="match status" value="1"/>
</dbReference>
<keyword evidence="3" id="KW-1185">Reference proteome</keyword>